<evidence type="ECO:0000259" key="3">
    <source>
        <dbReference type="PROSITE" id="PS50977"/>
    </source>
</evidence>
<reference evidence="4 5" key="1">
    <citation type="submission" date="2024-06" db="EMBL/GenBank/DDBJ databases">
        <authorList>
            <person name="Chen R.Y."/>
        </authorList>
    </citation>
    <scope>NUCLEOTIDE SEQUENCE [LARGE SCALE GENOMIC DNA]</scope>
    <source>
        <strain evidence="4 5">D2</strain>
    </source>
</reference>
<dbReference type="InterPro" id="IPR009057">
    <property type="entry name" value="Homeodomain-like_sf"/>
</dbReference>
<organism evidence="4 5">
    <name type="scientific">Catenovulum sediminis</name>
    <dbReference type="NCBI Taxonomy" id="1740262"/>
    <lineage>
        <taxon>Bacteria</taxon>
        <taxon>Pseudomonadati</taxon>
        <taxon>Pseudomonadota</taxon>
        <taxon>Gammaproteobacteria</taxon>
        <taxon>Alteromonadales</taxon>
        <taxon>Alteromonadaceae</taxon>
        <taxon>Catenovulum</taxon>
    </lineage>
</organism>
<proteinExistence type="predicted"/>
<evidence type="ECO:0000313" key="5">
    <source>
        <dbReference type="Proteomes" id="UP001467690"/>
    </source>
</evidence>
<dbReference type="InterPro" id="IPR001647">
    <property type="entry name" value="HTH_TetR"/>
</dbReference>
<dbReference type="Pfam" id="PF00440">
    <property type="entry name" value="TetR_N"/>
    <property type="match status" value="1"/>
</dbReference>
<evidence type="ECO:0000256" key="2">
    <source>
        <dbReference type="PROSITE-ProRule" id="PRU00335"/>
    </source>
</evidence>
<dbReference type="Gene3D" id="1.10.357.10">
    <property type="entry name" value="Tetracycline Repressor, domain 2"/>
    <property type="match status" value="1"/>
</dbReference>
<evidence type="ECO:0000313" key="4">
    <source>
        <dbReference type="EMBL" id="MER2490349.1"/>
    </source>
</evidence>
<dbReference type="RefSeq" id="WP_143870527.1">
    <property type="nucleotide sequence ID" value="NZ_CP041660.1"/>
</dbReference>
<gene>
    <name evidence="4" type="ORF">ABS311_00405</name>
</gene>
<comment type="caution">
    <text evidence="4">The sequence shown here is derived from an EMBL/GenBank/DDBJ whole genome shotgun (WGS) entry which is preliminary data.</text>
</comment>
<sequence length="260" mass="29321">MGFWLKHLKQKRNKFCPLVRCSGGKGKAEKIAEREYELIQIAHQLVDELGFTNLTMDKLVSASPYSKGTIYNHFNCKEDVFAALGVHSMGLCSELMIKAANFNGNSRERGLAMHFAYRLYSQLEPALFMCAISTKTSTVGEKASAQRLTQLDESDKKIALLCDQVFDDAIKDGSLNIDPLLIPKYSFANWSFSFGTNLLLQNAADSFAITRLNLDNSVLFNINILFDGMGWLPLSGEFDYVKSWQKLEVYFSDYLAMLKN</sequence>
<dbReference type="EMBL" id="JBELOE010000049">
    <property type="protein sequence ID" value="MER2490349.1"/>
    <property type="molecule type" value="Genomic_DNA"/>
</dbReference>
<dbReference type="PROSITE" id="PS50977">
    <property type="entry name" value="HTH_TETR_2"/>
    <property type="match status" value="1"/>
</dbReference>
<dbReference type="SUPFAM" id="SSF46689">
    <property type="entry name" value="Homeodomain-like"/>
    <property type="match status" value="1"/>
</dbReference>
<dbReference type="Proteomes" id="UP001467690">
    <property type="component" value="Unassembled WGS sequence"/>
</dbReference>
<accession>A0ABV1RBQ7</accession>
<feature type="domain" description="HTH tetR-type" evidence="3">
    <location>
        <begin position="32"/>
        <end position="92"/>
    </location>
</feature>
<keyword evidence="1 2" id="KW-0238">DNA-binding</keyword>
<dbReference type="PRINTS" id="PR00455">
    <property type="entry name" value="HTHTETR"/>
</dbReference>
<evidence type="ECO:0000256" key="1">
    <source>
        <dbReference type="ARBA" id="ARBA00023125"/>
    </source>
</evidence>
<feature type="DNA-binding region" description="H-T-H motif" evidence="2">
    <location>
        <begin position="55"/>
        <end position="74"/>
    </location>
</feature>
<keyword evidence="5" id="KW-1185">Reference proteome</keyword>
<name>A0ABV1RBQ7_9ALTE</name>
<protein>
    <submittedName>
        <fullName evidence="4">TetR/AcrR family transcriptional regulator</fullName>
    </submittedName>
</protein>